<accession>A0A438CJZ2</accession>
<dbReference type="Proteomes" id="UP000288805">
    <property type="component" value="Unassembled WGS sequence"/>
</dbReference>
<name>A0A438CJZ2_VITVI</name>
<feature type="region of interest" description="Disordered" evidence="1">
    <location>
        <begin position="268"/>
        <end position="296"/>
    </location>
</feature>
<dbReference type="SUPFAM" id="SSF101447">
    <property type="entry name" value="Formin homology 2 domain (FH2 domain)"/>
    <property type="match status" value="1"/>
</dbReference>
<dbReference type="AlphaFoldDB" id="A0A438CJZ2"/>
<dbReference type="EMBL" id="QGNW01002193">
    <property type="protein sequence ID" value="RVW23499.1"/>
    <property type="molecule type" value="Genomic_DNA"/>
</dbReference>
<feature type="compositionally biased region" description="Pro residues" evidence="1">
    <location>
        <begin position="70"/>
        <end position="82"/>
    </location>
</feature>
<feature type="compositionally biased region" description="Pro residues" evidence="1">
    <location>
        <begin position="104"/>
        <end position="114"/>
    </location>
</feature>
<dbReference type="InterPro" id="IPR051144">
    <property type="entry name" value="Formin_homology_domain"/>
</dbReference>
<reference evidence="2 3" key="1">
    <citation type="journal article" date="2018" name="PLoS Genet.">
        <title>Population sequencing reveals clonal diversity and ancestral inbreeding in the grapevine cultivar Chardonnay.</title>
        <authorList>
            <person name="Roach M.J."/>
            <person name="Johnson D.L."/>
            <person name="Bohlmann J."/>
            <person name="van Vuuren H.J."/>
            <person name="Jones S.J."/>
            <person name="Pretorius I.S."/>
            <person name="Schmidt S.A."/>
            <person name="Borneman A.R."/>
        </authorList>
    </citation>
    <scope>NUCLEOTIDE SEQUENCE [LARGE SCALE GENOMIC DNA]</scope>
    <source>
        <strain evidence="3">cv. Chardonnay</strain>
        <tissue evidence="2">Leaf</tissue>
    </source>
</reference>
<comment type="caution">
    <text evidence="2">The sequence shown here is derived from an EMBL/GenBank/DDBJ whole genome shotgun (WGS) entry which is preliminary data.</text>
</comment>
<feature type="compositionally biased region" description="Low complexity" evidence="1">
    <location>
        <begin position="159"/>
        <end position="176"/>
    </location>
</feature>
<proteinExistence type="predicted"/>
<dbReference type="InterPro" id="IPR042201">
    <property type="entry name" value="FH2_Formin_sf"/>
</dbReference>
<feature type="region of interest" description="Disordered" evidence="1">
    <location>
        <begin position="100"/>
        <end position="208"/>
    </location>
</feature>
<evidence type="ECO:0000313" key="2">
    <source>
        <dbReference type="EMBL" id="RVW23499.1"/>
    </source>
</evidence>
<feature type="region of interest" description="Disordered" evidence="1">
    <location>
        <begin position="39"/>
        <end position="85"/>
    </location>
</feature>
<protein>
    <submittedName>
        <fullName evidence="2">Formin-like protein 18</fullName>
    </submittedName>
</protein>
<dbReference type="PANTHER" id="PTHR45733:SF8">
    <property type="entry name" value="FORMIN-J"/>
    <property type="match status" value="1"/>
</dbReference>
<gene>
    <name evidence="2" type="primary">FH18_2</name>
    <name evidence="2" type="ORF">CK203_090739</name>
</gene>
<dbReference type="Gene3D" id="1.20.58.2220">
    <property type="entry name" value="Formin, FH2 domain"/>
    <property type="match status" value="1"/>
</dbReference>
<evidence type="ECO:0000256" key="1">
    <source>
        <dbReference type="SAM" id="MobiDB-lite"/>
    </source>
</evidence>
<dbReference type="PANTHER" id="PTHR45733">
    <property type="entry name" value="FORMIN-J"/>
    <property type="match status" value="1"/>
</dbReference>
<feature type="compositionally biased region" description="Low complexity" evidence="1">
    <location>
        <begin position="39"/>
        <end position="69"/>
    </location>
</feature>
<organism evidence="2 3">
    <name type="scientific">Vitis vinifera</name>
    <name type="common">Grape</name>
    <dbReference type="NCBI Taxonomy" id="29760"/>
    <lineage>
        <taxon>Eukaryota</taxon>
        <taxon>Viridiplantae</taxon>
        <taxon>Streptophyta</taxon>
        <taxon>Embryophyta</taxon>
        <taxon>Tracheophyta</taxon>
        <taxon>Spermatophyta</taxon>
        <taxon>Magnoliopsida</taxon>
        <taxon>eudicotyledons</taxon>
        <taxon>Gunneridae</taxon>
        <taxon>Pentapetalae</taxon>
        <taxon>rosids</taxon>
        <taxon>Vitales</taxon>
        <taxon>Vitaceae</taxon>
        <taxon>Viteae</taxon>
        <taxon>Vitis</taxon>
    </lineage>
</organism>
<feature type="compositionally biased region" description="Low complexity" evidence="1">
    <location>
        <begin position="115"/>
        <end position="128"/>
    </location>
</feature>
<evidence type="ECO:0000313" key="3">
    <source>
        <dbReference type="Proteomes" id="UP000288805"/>
    </source>
</evidence>
<sequence>MSIFHRQELPSPPPPPPLLNGLVFQGLLHLPLSITHFQPQLPSPSSSPSSRSCFSGTSTSTTVNNSFSTPAPPPPPPPPPCGVTPSVSCLLSSSLHKINSVVPAGPPPPPPPPSCSGSASSPNITSTAPPSPPPPGFMPKDSRSNNFPHAPPPPPAPFGKGLSKASGAQAAGSNGNIPPFPGPPSAQFGGKGRGLSRAGPKIQAQPKKASLKPYHWLKLTRAMQGSLWAETQRPEEASNILMICLCFILARAPEFDMSELESLFSTAVPNSENGGVGGKSNRRASGPKSEKVQLVI</sequence>